<comment type="caution">
    <text evidence="3">The sequence shown here is derived from an EMBL/GenBank/DDBJ whole genome shotgun (WGS) entry which is preliminary data.</text>
</comment>
<dbReference type="PANTHER" id="PTHR14969:SF13">
    <property type="entry name" value="AT30094P"/>
    <property type="match status" value="1"/>
</dbReference>
<name>A0A0G0HUP2_9BACT</name>
<dbReference type="CDD" id="cd01610">
    <property type="entry name" value="PAP2_like"/>
    <property type="match status" value="1"/>
</dbReference>
<dbReference type="SMART" id="SM00014">
    <property type="entry name" value="acidPPc"/>
    <property type="match status" value="1"/>
</dbReference>
<dbReference type="PANTHER" id="PTHR14969">
    <property type="entry name" value="SPHINGOSINE-1-PHOSPHATE PHOSPHOHYDROLASE"/>
    <property type="match status" value="1"/>
</dbReference>
<sequence>MLTNIFTLEKQVLITFIASFLILFMVGGVVYFWMFRKKLVFRQVVIAFIAMFVAWAISDFLKKYFLTERPFIANGQVPLTLTWPFDPSFPSNHASSAFALALSIRKSDKRLFIVYLLFALLVSFGRVLSRVHYFVDVFAGALIGIAVVYILEKLGMEKFFKKVLA</sequence>
<dbReference type="Gene3D" id="1.20.144.10">
    <property type="entry name" value="Phosphatidic acid phosphatase type 2/haloperoxidase"/>
    <property type="match status" value="1"/>
</dbReference>
<dbReference type="Proteomes" id="UP000034366">
    <property type="component" value="Unassembled WGS sequence"/>
</dbReference>
<feature type="transmembrane region" description="Helical" evidence="1">
    <location>
        <begin position="133"/>
        <end position="151"/>
    </location>
</feature>
<evidence type="ECO:0000256" key="1">
    <source>
        <dbReference type="SAM" id="Phobius"/>
    </source>
</evidence>
<dbReference type="SUPFAM" id="SSF48317">
    <property type="entry name" value="Acid phosphatase/Vanadium-dependent haloperoxidase"/>
    <property type="match status" value="1"/>
</dbReference>
<dbReference type="AlphaFoldDB" id="A0A0G0HUP2"/>
<evidence type="ECO:0000313" key="3">
    <source>
        <dbReference type="EMBL" id="KKQ46873.1"/>
    </source>
</evidence>
<keyword evidence="1" id="KW-1133">Transmembrane helix</keyword>
<feature type="transmembrane region" description="Helical" evidence="1">
    <location>
        <begin position="111"/>
        <end position="127"/>
    </location>
</feature>
<keyword evidence="1" id="KW-0472">Membrane</keyword>
<evidence type="ECO:0000259" key="2">
    <source>
        <dbReference type="SMART" id="SM00014"/>
    </source>
</evidence>
<dbReference type="EMBL" id="LBTW01000065">
    <property type="protein sequence ID" value="KKQ46873.1"/>
    <property type="molecule type" value="Genomic_DNA"/>
</dbReference>
<dbReference type="InterPro" id="IPR036938">
    <property type="entry name" value="PAP2/HPO_sf"/>
</dbReference>
<organism evidence="3 4">
    <name type="scientific">Candidatus Woesebacteria bacterium GW2011_GWD1_38_10</name>
    <dbReference type="NCBI Taxonomy" id="1618592"/>
    <lineage>
        <taxon>Bacteria</taxon>
        <taxon>Candidatus Woeseibacteriota</taxon>
    </lineage>
</organism>
<keyword evidence="1" id="KW-0812">Transmembrane</keyword>
<accession>A0A0G0HUP2</accession>
<feature type="domain" description="Phosphatidic acid phosphatase type 2/haloperoxidase" evidence="2">
    <location>
        <begin position="43"/>
        <end position="152"/>
    </location>
</feature>
<proteinExistence type="predicted"/>
<gene>
    <name evidence="3" type="ORF">US67_C0065G0002</name>
</gene>
<feature type="transmembrane region" description="Helical" evidence="1">
    <location>
        <begin position="12"/>
        <end position="34"/>
    </location>
</feature>
<reference evidence="3 4" key="1">
    <citation type="journal article" date="2015" name="Nature">
        <title>rRNA introns, odd ribosomes, and small enigmatic genomes across a large radiation of phyla.</title>
        <authorList>
            <person name="Brown C.T."/>
            <person name="Hug L.A."/>
            <person name="Thomas B.C."/>
            <person name="Sharon I."/>
            <person name="Castelle C.J."/>
            <person name="Singh A."/>
            <person name="Wilkins M.J."/>
            <person name="Williams K.H."/>
            <person name="Banfield J.F."/>
        </authorList>
    </citation>
    <scope>NUCLEOTIDE SEQUENCE [LARGE SCALE GENOMIC DNA]</scope>
</reference>
<dbReference type="Pfam" id="PF01569">
    <property type="entry name" value="PAP2"/>
    <property type="match status" value="1"/>
</dbReference>
<evidence type="ECO:0000313" key="4">
    <source>
        <dbReference type="Proteomes" id="UP000034366"/>
    </source>
</evidence>
<dbReference type="InterPro" id="IPR000326">
    <property type="entry name" value="PAP2/HPO"/>
</dbReference>
<feature type="transmembrane region" description="Helical" evidence="1">
    <location>
        <begin position="40"/>
        <end position="61"/>
    </location>
</feature>
<protein>
    <submittedName>
        <fullName evidence="3">Phosphoesterase, PA-phosphatase related protein</fullName>
    </submittedName>
</protein>